<organism evidence="1 2">
    <name type="scientific">Koleobacter methoxysyntrophicus</name>
    <dbReference type="NCBI Taxonomy" id="2751313"/>
    <lineage>
        <taxon>Bacteria</taxon>
        <taxon>Bacillati</taxon>
        <taxon>Bacillota</taxon>
        <taxon>Clostridia</taxon>
        <taxon>Koleobacterales</taxon>
        <taxon>Koleobacteraceae</taxon>
        <taxon>Koleobacter</taxon>
    </lineage>
</organism>
<name>A0A8A0RLX7_9FIRM</name>
<dbReference type="AlphaFoldDB" id="A0A8A0RLX7"/>
<dbReference type="EMBL" id="CP059066">
    <property type="protein sequence ID" value="QSQ08902.1"/>
    <property type="molecule type" value="Genomic_DNA"/>
</dbReference>
<gene>
    <name evidence="1" type="ORF">H0A61_01255</name>
</gene>
<accession>A0A8A0RLX7</accession>
<evidence type="ECO:0000313" key="1">
    <source>
        <dbReference type="EMBL" id="QSQ08902.1"/>
    </source>
</evidence>
<dbReference type="KEGG" id="kme:H0A61_01255"/>
<evidence type="ECO:0000313" key="2">
    <source>
        <dbReference type="Proteomes" id="UP000662904"/>
    </source>
</evidence>
<dbReference type="Proteomes" id="UP000662904">
    <property type="component" value="Chromosome"/>
</dbReference>
<protein>
    <submittedName>
        <fullName evidence="1">Uncharacterized protein</fullName>
    </submittedName>
</protein>
<keyword evidence="2" id="KW-1185">Reference proteome</keyword>
<sequence>MTKGAESGNYKEVEETARKFVEAVNEARRCKGGENNKYSIEVI</sequence>
<proteinExistence type="predicted"/>
<reference evidence="1" key="1">
    <citation type="submission" date="2020-07" db="EMBL/GenBank/DDBJ databases">
        <title>Koleobacter methoxysyntrophicus gen. nov., sp. nov., a novel anaerobic bacterium isolated from deep subsurface oil field and proposal of Koleobacterales ord. nov. in the phylum Firmicutes.</title>
        <authorList>
            <person name="Sakamoto S."/>
            <person name="Tamaki H."/>
        </authorList>
    </citation>
    <scope>NUCLEOTIDE SEQUENCE</scope>
    <source>
        <strain evidence="1">NRmbB1</strain>
    </source>
</reference>